<name>K6WZR1_9MICO</name>
<dbReference type="Pfam" id="PF01243">
    <property type="entry name" value="PNPOx_N"/>
    <property type="match status" value="1"/>
</dbReference>
<dbReference type="eggNOG" id="COG3576">
    <property type="taxonomic scope" value="Bacteria"/>
</dbReference>
<dbReference type="PANTHER" id="PTHR35176">
    <property type="entry name" value="HEME OXYGENASE HI_0854-RELATED"/>
    <property type="match status" value="1"/>
</dbReference>
<accession>K6WZR1</accession>
<dbReference type="Proteomes" id="UP000008366">
    <property type="component" value="Unassembled WGS sequence"/>
</dbReference>
<dbReference type="EMBL" id="BAHD01000075">
    <property type="protein sequence ID" value="GAB97607.1"/>
    <property type="molecule type" value="Genomic_DNA"/>
</dbReference>
<dbReference type="Gene3D" id="2.30.110.10">
    <property type="entry name" value="Electron Transport, Fmn-binding Protein, Chain A"/>
    <property type="match status" value="1"/>
</dbReference>
<comment type="caution">
    <text evidence="3">The sequence shown here is derived from an EMBL/GenBank/DDBJ whole genome shotgun (WGS) entry which is preliminary data.</text>
</comment>
<sequence length="147" mass="16102">MSAPTFDLGSSEAPAEVVASRLETDIIGWLATVRRDGRLHAVPVWFLWWDGRVLVMSEPNTVKVANVRRDPAALFHLHADATGNGIVVLNGTAAISDRSFTEWLPQLRAAYSTKYADAMVNFGMGLDAIAEQYSTVIELTPQSLTAW</sequence>
<keyword evidence="4" id="KW-1185">Reference proteome</keyword>
<feature type="domain" description="Pyridoxamine 5'-phosphate oxidase N-terminal" evidence="2">
    <location>
        <begin position="18"/>
        <end position="146"/>
    </location>
</feature>
<gene>
    <name evidence="3" type="ORF">KILIM_075_00260</name>
</gene>
<dbReference type="PANTHER" id="PTHR35176:SF4">
    <property type="entry name" value="PYRIDOXAMINE 5'-PHOSPHATE OXIDASE-RELATED FMN-BINDING"/>
    <property type="match status" value="1"/>
</dbReference>
<protein>
    <recommendedName>
        <fullName evidence="2">Pyridoxamine 5'-phosphate oxidase N-terminal domain-containing protein</fullName>
    </recommendedName>
</protein>
<dbReference type="STRING" id="1184609.KILIM_075_00260"/>
<dbReference type="AlphaFoldDB" id="K6WZR1"/>
<evidence type="ECO:0000259" key="2">
    <source>
        <dbReference type="Pfam" id="PF01243"/>
    </source>
</evidence>
<evidence type="ECO:0000256" key="1">
    <source>
        <dbReference type="ARBA" id="ARBA00023002"/>
    </source>
</evidence>
<evidence type="ECO:0000313" key="3">
    <source>
        <dbReference type="EMBL" id="GAB97607.1"/>
    </source>
</evidence>
<dbReference type="InterPro" id="IPR052019">
    <property type="entry name" value="F420H2_bilvrd_red/Heme_oxyg"/>
</dbReference>
<dbReference type="SUPFAM" id="SSF50475">
    <property type="entry name" value="FMN-binding split barrel"/>
    <property type="match status" value="1"/>
</dbReference>
<dbReference type="GO" id="GO:0070967">
    <property type="term" value="F:coenzyme F420 binding"/>
    <property type="evidence" value="ECO:0007669"/>
    <property type="project" value="TreeGrafter"/>
</dbReference>
<organism evidence="3 4">
    <name type="scientific">Kineosphaera limosa NBRC 100340</name>
    <dbReference type="NCBI Taxonomy" id="1184609"/>
    <lineage>
        <taxon>Bacteria</taxon>
        <taxon>Bacillati</taxon>
        <taxon>Actinomycetota</taxon>
        <taxon>Actinomycetes</taxon>
        <taxon>Micrococcales</taxon>
        <taxon>Dermatophilaceae</taxon>
        <taxon>Kineosphaera</taxon>
    </lineage>
</organism>
<dbReference type="OrthoDB" id="157302at2"/>
<dbReference type="RefSeq" id="WP_006594139.1">
    <property type="nucleotide sequence ID" value="NZ_BAHD01000075.1"/>
</dbReference>
<keyword evidence="1" id="KW-0560">Oxidoreductase</keyword>
<evidence type="ECO:0000313" key="4">
    <source>
        <dbReference type="Proteomes" id="UP000008366"/>
    </source>
</evidence>
<dbReference type="InterPro" id="IPR012349">
    <property type="entry name" value="Split_barrel_FMN-bd"/>
</dbReference>
<reference evidence="3 4" key="1">
    <citation type="submission" date="2012-08" db="EMBL/GenBank/DDBJ databases">
        <title>Whole genome shotgun sequence of Kineosphaera limosa NBRC 100340.</title>
        <authorList>
            <person name="Yoshida I."/>
            <person name="Isaki S."/>
            <person name="Hosoyama A."/>
            <person name="Tsuchikane K."/>
            <person name="Katsumata H."/>
            <person name="Ando Y."/>
            <person name="Ohji S."/>
            <person name="Hamada M."/>
            <person name="Tamura T."/>
            <person name="Yamazoe A."/>
            <person name="Yamazaki S."/>
            <person name="Fujita N."/>
        </authorList>
    </citation>
    <scope>NUCLEOTIDE SEQUENCE [LARGE SCALE GENOMIC DNA]</scope>
    <source>
        <strain evidence="3 4">NBRC 100340</strain>
    </source>
</reference>
<dbReference type="InterPro" id="IPR011576">
    <property type="entry name" value="Pyridox_Oxase_N"/>
</dbReference>
<proteinExistence type="predicted"/>
<dbReference type="GO" id="GO:0016627">
    <property type="term" value="F:oxidoreductase activity, acting on the CH-CH group of donors"/>
    <property type="evidence" value="ECO:0007669"/>
    <property type="project" value="TreeGrafter"/>
</dbReference>
<dbReference type="GO" id="GO:0005829">
    <property type="term" value="C:cytosol"/>
    <property type="evidence" value="ECO:0007669"/>
    <property type="project" value="TreeGrafter"/>
</dbReference>